<evidence type="ECO:0000256" key="1">
    <source>
        <dbReference type="SAM" id="MobiDB-lite"/>
    </source>
</evidence>
<feature type="region of interest" description="Disordered" evidence="1">
    <location>
        <begin position="1"/>
        <end position="21"/>
    </location>
</feature>
<dbReference type="Proteomes" id="UP001055101">
    <property type="component" value="Unassembled WGS sequence"/>
</dbReference>
<protein>
    <recommendedName>
        <fullName evidence="4">DUF29 domain-containing protein</fullName>
    </recommendedName>
</protein>
<dbReference type="Gene3D" id="1.20.1220.20">
    <property type="entry name" value="Uncharcterised protein PF01724"/>
    <property type="match status" value="1"/>
</dbReference>
<dbReference type="PANTHER" id="PTHR34235">
    <property type="entry name" value="SLR1203 PROTEIN-RELATED"/>
    <property type="match status" value="1"/>
</dbReference>
<dbReference type="Pfam" id="PF01724">
    <property type="entry name" value="DUF29"/>
    <property type="match status" value="1"/>
</dbReference>
<sequence>MSDTALKPSKRVARTEKRPRPTPYEDDLYTWVGEQVALLRAKRFEEIDFENVAEELSDVGAEQYFRLQSALELVVLHMLKWDHQPEKRSRSWTLSIAEHRVRVDIQLSKNPGLKSRRDEAVKNAFRLGRLRAAREMRRKIDTLPAACPYTWDDILNRPFALDGEG</sequence>
<evidence type="ECO:0008006" key="4">
    <source>
        <dbReference type="Google" id="ProtNLM"/>
    </source>
</evidence>
<organism evidence="2 3">
    <name type="scientific">Methylobacterium thuringiense</name>
    <dbReference type="NCBI Taxonomy" id="1003091"/>
    <lineage>
        <taxon>Bacteria</taxon>
        <taxon>Pseudomonadati</taxon>
        <taxon>Pseudomonadota</taxon>
        <taxon>Alphaproteobacteria</taxon>
        <taxon>Hyphomicrobiales</taxon>
        <taxon>Methylobacteriaceae</taxon>
        <taxon>Methylobacterium</taxon>
    </lineage>
</organism>
<comment type="caution">
    <text evidence="2">The sequence shown here is derived from an EMBL/GenBank/DDBJ whole genome shotgun (WGS) entry which is preliminary data.</text>
</comment>
<dbReference type="EMBL" id="BPRA01000002">
    <property type="protein sequence ID" value="GJE53996.1"/>
    <property type="molecule type" value="Genomic_DNA"/>
</dbReference>
<dbReference type="InterPro" id="IPR002636">
    <property type="entry name" value="DUF29"/>
</dbReference>
<reference evidence="2" key="1">
    <citation type="journal article" date="2021" name="Front. Microbiol.">
        <title>Comprehensive Comparative Genomics and Phenotyping of Methylobacterium Species.</title>
        <authorList>
            <person name="Alessa O."/>
            <person name="Ogura Y."/>
            <person name="Fujitani Y."/>
            <person name="Takami H."/>
            <person name="Hayashi T."/>
            <person name="Sahin N."/>
            <person name="Tani A."/>
        </authorList>
    </citation>
    <scope>NUCLEOTIDE SEQUENCE</scope>
    <source>
        <strain evidence="2">DSM 23674</strain>
    </source>
</reference>
<gene>
    <name evidence="2" type="ORF">EKPJFOCH_0468</name>
</gene>
<evidence type="ECO:0000313" key="3">
    <source>
        <dbReference type="Proteomes" id="UP001055101"/>
    </source>
</evidence>
<keyword evidence="3" id="KW-1185">Reference proteome</keyword>
<proteinExistence type="predicted"/>
<accession>A0ABQ4TG49</accession>
<dbReference type="RefSeq" id="WP_147818296.1">
    <property type="nucleotide sequence ID" value="NZ_BPRA01000002.1"/>
</dbReference>
<name>A0ABQ4TG49_9HYPH</name>
<reference evidence="2" key="2">
    <citation type="submission" date="2021-08" db="EMBL/GenBank/DDBJ databases">
        <authorList>
            <person name="Tani A."/>
            <person name="Ola A."/>
            <person name="Ogura Y."/>
            <person name="Katsura K."/>
            <person name="Hayashi T."/>
        </authorList>
    </citation>
    <scope>NUCLEOTIDE SEQUENCE</scope>
    <source>
        <strain evidence="2">DSM 23674</strain>
    </source>
</reference>
<evidence type="ECO:0000313" key="2">
    <source>
        <dbReference type="EMBL" id="GJE53996.1"/>
    </source>
</evidence>